<protein>
    <submittedName>
        <fullName evidence="1">Uncharacterized protein</fullName>
    </submittedName>
</protein>
<evidence type="ECO:0000313" key="1">
    <source>
        <dbReference type="EMBL" id="BDB98145.1"/>
    </source>
</evidence>
<evidence type="ECO:0000313" key="2">
    <source>
        <dbReference type="Proteomes" id="UP001319921"/>
    </source>
</evidence>
<dbReference type="GeneID" id="68865903"/>
<dbReference type="AlphaFoldDB" id="A0AAQ4CQR4"/>
<sequence length="225" mass="26486">MKALYDYALIIDELRQKGYIEIDELKEKNIKAMSKFLKFLTENEVVKRKRNRILLLENPPKYIVYSVNISLDINHNNEANAETIIHILPTGRSSLIDVKDILARIINYSKIKIKETIISYSKYTRGNSDYNIPLSNIVSMKALYIHQIEALNGWNIIKYNLHYDIFNFNLNIKFRFNPKDYGIFYSSNEIDNPSRVKGIFNGNNVLKMSLIFPYRVGYYYVKYIS</sequence>
<proteinExistence type="predicted"/>
<organism evidence="1 2">
    <name type="scientific">Saccharolobus caldissimus</name>
    <dbReference type="NCBI Taxonomy" id="1702097"/>
    <lineage>
        <taxon>Archaea</taxon>
        <taxon>Thermoproteota</taxon>
        <taxon>Thermoprotei</taxon>
        <taxon>Sulfolobales</taxon>
        <taxon>Sulfolobaceae</taxon>
        <taxon>Saccharolobus</taxon>
    </lineage>
</organism>
<dbReference type="Proteomes" id="UP001319921">
    <property type="component" value="Chromosome"/>
</dbReference>
<gene>
    <name evidence="1" type="ORF">SACC_11620</name>
</gene>
<name>A0AAQ4CQR4_9CREN</name>
<dbReference type="EMBL" id="AP025226">
    <property type="protein sequence ID" value="BDB98145.1"/>
    <property type="molecule type" value="Genomic_DNA"/>
</dbReference>
<reference evidence="1 2" key="1">
    <citation type="journal article" date="2022" name="Microbiol. Resour. Announc.">
        <title>Complete Genome Sequence of the Hyperthermophilic and Acidophilic Archaeon Saccharolobus caldissimus Strain HS-3T.</title>
        <authorList>
            <person name="Sakai H.D."/>
            <person name="Kurosawa N."/>
        </authorList>
    </citation>
    <scope>NUCLEOTIDE SEQUENCE [LARGE SCALE GENOMIC DNA]</scope>
    <source>
        <strain evidence="1 2">JCM32116</strain>
    </source>
</reference>
<dbReference type="RefSeq" id="WP_229572074.1">
    <property type="nucleotide sequence ID" value="NZ_AP025226.1"/>
</dbReference>
<dbReference type="KEGG" id="scas:SACC_11620"/>
<accession>A0AAQ4CQR4</accession>
<keyword evidence="2" id="KW-1185">Reference proteome</keyword>